<protein>
    <submittedName>
        <fullName evidence="1">Uncharacterized protein</fullName>
    </submittedName>
</protein>
<reference evidence="2" key="1">
    <citation type="journal article" date="2016" name="Nature">
        <title>Genome evolution in the allotetraploid frog Xenopus laevis.</title>
        <authorList>
            <person name="Session A.M."/>
            <person name="Uno Y."/>
            <person name="Kwon T."/>
            <person name="Chapman J.A."/>
            <person name="Toyoda A."/>
            <person name="Takahashi S."/>
            <person name="Fukui A."/>
            <person name="Hikosaka A."/>
            <person name="Suzuki A."/>
            <person name="Kondo M."/>
            <person name="van Heeringen S.J."/>
            <person name="Quigley I."/>
            <person name="Heinz S."/>
            <person name="Ogino H."/>
            <person name="Ochi H."/>
            <person name="Hellsten U."/>
            <person name="Lyons J.B."/>
            <person name="Simakov O."/>
            <person name="Putnam N."/>
            <person name="Stites J."/>
            <person name="Kuroki Y."/>
            <person name="Tanaka T."/>
            <person name="Michiue T."/>
            <person name="Watanabe M."/>
            <person name="Bogdanovic O."/>
            <person name="Lister R."/>
            <person name="Georgiou G."/>
            <person name="Paranjpe S.S."/>
            <person name="van Kruijsbergen I."/>
            <person name="Shu S."/>
            <person name="Carlson J."/>
            <person name="Kinoshita T."/>
            <person name="Ohta Y."/>
            <person name="Mawaribuchi S."/>
            <person name="Jenkins J."/>
            <person name="Grimwood J."/>
            <person name="Schmutz J."/>
            <person name="Mitros T."/>
            <person name="Mozaffari S.V."/>
            <person name="Suzuki Y."/>
            <person name="Haramoto Y."/>
            <person name="Yamamoto T.S."/>
            <person name="Takagi C."/>
            <person name="Heald R."/>
            <person name="Miller K."/>
            <person name="Haudenschild C."/>
            <person name="Kitzman J."/>
            <person name="Nakayama T."/>
            <person name="Izutsu Y."/>
            <person name="Robert J."/>
            <person name="Fortriede J."/>
            <person name="Burns K."/>
            <person name="Lotay V."/>
            <person name="Karimi K."/>
            <person name="Yasuoka Y."/>
            <person name="Dichmann D.S."/>
            <person name="Flajnik M.F."/>
            <person name="Houston D.W."/>
            <person name="Shendure J."/>
            <person name="DuPasquier L."/>
            <person name="Vize P.D."/>
            <person name="Zorn A.M."/>
            <person name="Ito M."/>
            <person name="Marcotte E.M."/>
            <person name="Wallingford J.B."/>
            <person name="Ito Y."/>
            <person name="Asashima M."/>
            <person name="Ueno N."/>
            <person name="Matsuda Y."/>
            <person name="Veenstra G.J."/>
            <person name="Fujiyama A."/>
            <person name="Harland R.M."/>
            <person name="Taira M."/>
            <person name="Rokhsar D.S."/>
        </authorList>
    </citation>
    <scope>NUCLEOTIDE SEQUENCE [LARGE SCALE GENOMIC DNA]</scope>
    <source>
        <strain evidence="2">J</strain>
    </source>
</reference>
<sequence length="120" mass="14514">MRCKIITRWYYVPTRLHYIFPSSTDKCWRCGTNLGTFKHIWFSCDKIARLTHLIFDKLSQHLLRAAFALIPKKWKVQDPPTINEWINLVEETRKLEEITALLQNTIDSYRMTWLPWLEFL</sequence>
<evidence type="ECO:0000313" key="1">
    <source>
        <dbReference type="EMBL" id="OCT84430.1"/>
    </source>
</evidence>
<proteinExistence type="predicted"/>
<name>A0A974D4F8_XENLA</name>
<gene>
    <name evidence="1" type="ORF">XELAEV_18022584mg</name>
</gene>
<accession>A0A974D4F8</accession>
<dbReference type="Proteomes" id="UP000694892">
    <property type="component" value="Chromosome 4L"/>
</dbReference>
<evidence type="ECO:0000313" key="2">
    <source>
        <dbReference type="Proteomes" id="UP000694892"/>
    </source>
</evidence>
<dbReference type="AlphaFoldDB" id="A0A974D4F8"/>
<organism evidence="1 2">
    <name type="scientific">Xenopus laevis</name>
    <name type="common">African clawed frog</name>
    <dbReference type="NCBI Taxonomy" id="8355"/>
    <lineage>
        <taxon>Eukaryota</taxon>
        <taxon>Metazoa</taxon>
        <taxon>Chordata</taxon>
        <taxon>Craniata</taxon>
        <taxon>Vertebrata</taxon>
        <taxon>Euteleostomi</taxon>
        <taxon>Amphibia</taxon>
        <taxon>Batrachia</taxon>
        <taxon>Anura</taxon>
        <taxon>Pipoidea</taxon>
        <taxon>Pipidae</taxon>
        <taxon>Xenopodinae</taxon>
        <taxon>Xenopus</taxon>
        <taxon>Xenopus</taxon>
    </lineage>
</organism>
<dbReference type="EMBL" id="CM004472">
    <property type="protein sequence ID" value="OCT84430.1"/>
    <property type="molecule type" value="Genomic_DNA"/>
</dbReference>